<organism evidence="3 4">
    <name type="scientific">Mucuna pruriens</name>
    <name type="common">Velvet bean</name>
    <name type="synonym">Dolichos pruriens</name>
    <dbReference type="NCBI Taxonomy" id="157652"/>
    <lineage>
        <taxon>Eukaryota</taxon>
        <taxon>Viridiplantae</taxon>
        <taxon>Streptophyta</taxon>
        <taxon>Embryophyta</taxon>
        <taxon>Tracheophyta</taxon>
        <taxon>Spermatophyta</taxon>
        <taxon>Magnoliopsida</taxon>
        <taxon>eudicotyledons</taxon>
        <taxon>Gunneridae</taxon>
        <taxon>Pentapetalae</taxon>
        <taxon>rosids</taxon>
        <taxon>fabids</taxon>
        <taxon>Fabales</taxon>
        <taxon>Fabaceae</taxon>
        <taxon>Papilionoideae</taxon>
        <taxon>50 kb inversion clade</taxon>
        <taxon>NPAAA clade</taxon>
        <taxon>indigoferoid/millettioid clade</taxon>
        <taxon>Phaseoleae</taxon>
        <taxon>Mucuna</taxon>
    </lineage>
</organism>
<dbReference type="GO" id="GO:0016018">
    <property type="term" value="F:cyclosporin A binding"/>
    <property type="evidence" value="ECO:0007669"/>
    <property type="project" value="TreeGrafter"/>
</dbReference>
<feature type="domain" description="PPIase cyclophilin-type" evidence="2">
    <location>
        <begin position="94"/>
        <end position="236"/>
    </location>
</feature>
<gene>
    <name evidence="3" type="ORF">CR513_62003</name>
</gene>
<dbReference type="InterPro" id="IPR002130">
    <property type="entry name" value="Cyclophilin-type_PPIase_dom"/>
</dbReference>
<comment type="caution">
    <text evidence="3">The sequence shown here is derived from an EMBL/GenBank/DDBJ whole genome shotgun (WGS) entry which is preliminary data.</text>
</comment>
<accession>A0A371E1K3</accession>
<feature type="non-terminal residue" evidence="3">
    <location>
        <position position="1"/>
    </location>
</feature>
<sequence>MTSSFSTQFVQIQNLPPRFHHHVQGNFSQDVSKVPRSHVVCSSTKSQLGYGKTLASRSHYAARFSVSQQSETKSITYRRMTCINAKENVVELQAKVTNKCFFDVEIGGEAAGRVVFGLFGEERKDMATKDATSIGGDFTEGDGTGGISIYGAKFEDENFSLKHVGPGVLSMANAGPNTNGSQFFICTVQTPWLDNRHVVFGHVIDGLDVVKTLESQETSKFDNSPRKSCKIANSGELPLDRHDQHQAPNLNGPPAISVLLLRFKAYDALKTIFQTQFVENFNCMCVICVGEYLQITFSSQRILCNALH</sequence>
<dbReference type="Proteomes" id="UP000257109">
    <property type="component" value="Unassembled WGS sequence"/>
</dbReference>
<dbReference type="SUPFAM" id="SSF50891">
    <property type="entry name" value="Cyclophilin-like"/>
    <property type="match status" value="1"/>
</dbReference>
<name>A0A371E1K3_MUCPR</name>
<comment type="similarity">
    <text evidence="1">Belongs to the cyclophilin-type PPIase family.</text>
</comment>
<dbReference type="Pfam" id="PF00160">
    <property type="entry name" value="Pro_isomerase"/>
    <property type="match status" value="1"/>
</dbReference>
<dbReference type="GO" id="GO:0003755">
    <property type="term" value="F:peptidyl-prolyl cis-trans isomerase activity"/>
    <property type="evidence" value="ECO:0007669"/>
    <property type="project" value="InterPro"/>
</dbReference>
<evidence type="ECO:0000259" key="2">
    <source>
        <dbReference type="PROSITE" id="PS50072"/>
    </source>
</evidence>
<dbReference type="PRINTS" id="PR00153">
    <property type="entry name" value="CSAPPISMRASE"/>
</dbReference>
<dbReference type="OrthoDB" id="193499at2759"/>
<protein>
    <recommendedName>
        <fullName evidence="2">PPIase cyclophilin-type domain-containing protein</fullName>
    </recommendedName>
</protein>
<evidence type="ECO:0000256" key="1">
    <source>
        <dbReference type="ARBA" id="ARBA00007365"/>
    </source>
</evidence>
<dbReference type="InterPro" id="IPR029000">
    <property type="entry name" value="Cyclophilin-like_dom_sf"/>
</dbReference>
<dbReference type="EMBL" id="QJKJ01017281">
    <property type="protein sequence ID" value="RDX58663.1"/>
    <property type="molecule type" value="Genomic_DNA"/>
</dbReference>
<proteinExistence type="inferred from homology"/>
<reference evidence="3" key="1">
    <citation type="submission" date="2018-05" db="EMBL/GenBank/DDBJ databases">
        <title>Draft genome of Mucuna pruriens seed.</title>
        <authorList>
            <person name="Nnadi N.E."/>
            <person name="Vos R."/>
            <person name="Hasami M.H."/>
            <person name="Devisetty U.K."/>
            <person name="Aguiy J.C."/>
        </authorList>
    </citation>
    <scope>NUCLEOTIDE SEQUENCE [LARGE SCALE GENOMIC DNA]</scope>
    <source>
        <strain evidence="3">JCA_2017</strain>
    </source>
</reference>
<evidence type="ECO:0000313" key="4">
    <source>
        <dbReference type="Proteomes" id="UP000257109"/>
    </source>
</evidence>
<dbReference type="GO" id="GO:0006457">
    <property type="term" value="P:protein folding"/>
    <property type="evidence" value="ECO:0007669"/>
    <property type="project" value="TreeGrafter"/>
</dbReference>
<dbReference type="STRING" id="157652.A0A371E1K3"/>
<dbReference type="GO" id="GO:0005737">
    <property type="term" value="C:cytoplasm"/>
    <property type="evidence" value="ECO:0007669"/>
    <property type="project" value="TreeGrafter"/>
</dbReference>
<dbReference type="PANTHER" id="PTHR11071">
    <property type="entry name" value="PEPTIDYL-PROLYL CIS-TRANS ISOMERASE"/>
    <property type="match status" value="1"/>
</dbReference>
<evidence type="ECO:0000313" key="3">
    <source>
        <dbReference type="EMBL" id="RDX58663.1"/>
    </source>
</evidence>
<keyword evidence="4" id="KW-1185">Reference proteome</keyword>
<dbReference type="PANTHER" id="PTHR11071:SF420">
    <property type="entry name" value="PEPTIDYL-PROLYL CIS-TRANS ISOMERASE CYP20-3, CHLOROPLASTIC"/>
    <property type="match status" value="1"/>
</dbReference>
<dbReference type="PROSITE" id="PS50072">
    <property type="entry name" value="CSA_PPIASE_2"/>
    <property type="match status" value="1"/>
</dbReference>
<dbReference type="Gene3D" id="2.40.100.10">
    <property type="entry name" value="Cyclophilin-like"/>
    <property type="match status" value="1"/>
</dbReference>
<dbReference type="AlphaFoldDB" id="A0A371E1K3"/>